<name>A0A0P0Y2W7_ORYSJ</name>
<feature type="region of interest" description="Disordered" evidence="1">
    <location>
        <begin position="1"/>
        <end position="75"/>
    </location>
</feature>
<feature type="compositionally biased region" description="Gly residues" evidence="1">
    <location>
        <begin position="66"/>
        <end position="75"/>
    </location>
</feature>
<accession>A0A0P0Y2W7</accession>
<reference evidence="2 3" key="3">
    <citation type="journal article" date="2013" name="Rice">
        <title>Improvement of the Oryza sativa Nipponbare reference genome using next generation sequence and optical map data.</title>
        <authorList>
            <person name="Kawahara Y."/>
            <person name="de la Bastide M."/>
            <person name="Hamilton J.P."/>
            <person name="Kanamori H."/>
            <person name="McCombie W.R."/>
            <person name="Ouyang S."/>
            <person name="Schwartz D.C."/>
            <person name="Tanaka T."/>
            <person name="Wu J."/>
            <person name="Zhou S."/>
            <person name="Childs K.L."/>
            <person name="Davidson R.M."/>
            <person name="Lin H."/>
            <person name="Quesada-Ocampo L."/>
            <person name="Vaillancourt B."/>
            <person name="Sakai H."/>
            <person name="Lee S.S."/>
            <person name="Kim J."/>
            <person name="Numa H."/>
            <person name="Itoh T."/>
            <person name="Buell C.R."/>
            <person name="Matsumoto T."/>
        </authorList>
    </citation>
    <scope>NUCLEOTIDE SEQUENCE [LARGE SCALE GENOMIC DNA]</scope>
    <source>
        <strain evidence="3">cv. Nipponbare</strain>
    </source>
</reference>
<gene>
    <name evidence="2" type="ordered locus">Os11g0535100</name>
    <name evidence="2" type="ORF">OSNPB_110535100</name>
</gene>
<evidence type="ECO:0000313" key="2">
    <source>
        <dbReference type="EMBL" id="BAT14305.1"/>
    </source>
</evidence>
<dbReference type="EMBL" id="AP014967">
    <property type="protein sequence ID" value="BAT14305.1"/>
    <property type="molecule type" value="Genomic_DNA"/>
</dbReference>
<proteinExistence type="predicted"/>
<dbReference type="Proteomes" id="UP000059680">
    <property type="component" value="Chromosome 11"/>
</dbReference>
<dbReference type="SMR" id="A0A0P0Y2W7"/>
<feature type="compositionally biased region" description="Polar residues" evidence="1">
    <location>
        <begin position="1"/>
        <end position="17"/>
    </location>
</feature>
<protein>
    <submittedName>
        <fullName evidence="2">Os11g0535100 protein</fullName>
    </submittedName>
</protein>
<dbReference type="STRING" id="39947.A0A0P0Y2W7"/>
<organism evidence="2 3">
    <name type="scientific">Oryza sativa subsp. japonica</name>
    <name type="common">Rice</name>
    <dbReference type="NCBI Taxonomy" id="39947"/>
    <lineage>
        <taxon>Eukaryota</taxon>
        <taxon>Viridiplantae</taxon>
        <taxon>Streptophyta</taxon>
        <taxon>Embryophyta</taxon>
        <taxon>Tracheophyta</taxon>
        <taxon>Spermatophyta</taxon>
        <taxon>Magnoliopsida</taxon>
        <taxon>Liliopsida</taxon>
        <taxon>Poales</taxon>
        <taxon>Poaceae</taxon>
        <taxon>BOP clade</taxon>
        <taxon>Oryzoideae</taxon>
        <taxon>Oryzeae</taxon>
        <taxon>Oryzinae</taxon>
        <taxon>Oryza</taxon>
        <taxon>Oryza sativa</taxon>
    </lineage>
</organism>
<dbReference type="AlphaFoldDB" id="A0A0P0Y2W7"/>
<keyword evidence="3" id="KW-1185">Reference proteome</keyword>
<dbReference type="PaxDb" id="39947-A0A0P0Y2W7"/>
<feature type="compositionally biased region" description="Basic and acidic residues" evidence="1">
    <location>
        <begin position="19"/>
        <end position="31"/>
    </location>
</feature>
<evidence type="ECO:0000313" key="3">
    <source>
        <dbReference type="Proteomes" id="UP000059680"/>
    </source>
</evidence>
<sequence length="75" mass="7872">MRTDDSTWQESRQTTAAASREDSKLRMEAADGSHLSELQKSIQAVAWSSGGGGRRRRTPGIEVDDGGGGGGSPLP</sequence>
<evidence type="ECO:0000256" key="1">
    <source>
        <dbReference type="SAM" id="MobiDB-lite"/>
    </source>
</evidence>
<reference evidence="3" key="1">
    <citation type="journal article" date="2005" name="Nature">
        <title>The map-based sequence of the rice genome.</title>
        <authorList>
            <consortium name="International rice genome sequencing project (IRGSP)"/>
            <person name="Matsumoto T."/>
            <person name="Wu J."/>
            <person name="Kanamori H."/>
            <person name="Katayose Y."/>
            <person name="Fujisawa M."/>
            <person name="Namiki N."/>
            <person name="Mizuno H."/>
            <person name="Yamamoto K."/>
            <person name="Antonio B.A."/>
            <person name="Baba T."/>
            <person name="Sakata K."/>
            <person name="Nagamura Y."/>
            <person name="Aoki H."/>
            <person name="Arikawa K."/>
            <person name="Arita K."/>
            <person name="Bito T."/>
            <person name="Chiden Y."/>
            <person name="Fujitsuka N."/>
            <person name="Fukunaka R."/>
            <person name="Hamada M."/>
            <person name="Harada C."/>
            <person name="Hayashi A."/>
            <person name="Hijishita S."/>
            <person name="Honda M."/>
            <person name="Hosokawa S."/>
            <person name="Ichikawa Y."/>
            <person name="Idonuma A."/>
            <person name="Iijima M."/>
            <person name="Ikeda M."/>
            <person name="Ikeno M."/>
            <person name="Ito K."/>
            <person name="Ito S."/>
            <person name="Ito T."/>
            <person name="Ito Y."/>
            <person name="Ito Y."/>
            <person name="Iwabuchi A."/>
            <person name="Kamiya K."/>
            <person name="Karasawa W."/>
            <person name="Kurita K."/>
            <person name="Katagiri S."/>
            <person name="Kikuta A."/>
            <person name="Kobayashi H."/>
            <person name="Kobayashi N."/>
            <person name="Machita K."/>
            <person name="Maehara T."/>
            <person name="Masukawa M."/>
            <person name="Mizubayashi T."/>
            <person name="Mukai Y."/>
            <person name="Nagasaki H."/>
            <person name="Nagata Y."/>
            <person name="Naito S."/>
            <person name="Nakashima M."/>
            <person name="Nakama Y."/>
            <person name="Nakamichi Y."/>
            <person name="Nakamura M."/>
            <person name="Meguro A."/>
            <person name="Negishi M."/>
            <person name="Ohta I."/>
            <person name="Ohta T."/>
            <person name="Okamoto M."/>
            <person name="Ono N."/>
            <person name="Saji S."/>
            <person name="Sakaguchi M."/>
            <person name="Sakai K."/>
            <person name="Shibata M."/>
            <person name="Shimokawa T."/>
            <person name="Song J."/>
            <person name="Takazaki Y."/>
            <person name="Terasawa K."/>
            <person name="Tsugane M."/>
            <person name="Tsuji K."/>
            <person name="Ueda S."/>
            <person name="Waki K."/>
            <person name="Yamagata H."/>
            <person name="Yamamoto M."/>
            <person name="Yamamoto S."/>
            <person name="Yamane H."/>
            <person name="Yoshiki S."/>
            <person name="Yoshihara R."/>
            <person name="Yukawa K."/>
            <person name="Zhong H."/>
            <person name="Yano M."/>
            <person name="Yuan Q."/>
            <person name="Ouyang S."/>
            <person name="Liu J."/>
            <person name="Jones K.M."/>
            <person name="Gansberger K."/>
            <person name="Moffat K."/>
            <person name="Hill J."/>
            <person name="Bera J."/>
            <person name="Fadrosh D."/>
            <person name="Jin S."/>
            <person name="Johri S."/>
            <person name="Kim M."/>
            <person name="Overton L."/>
            <person name="Reardon M."/>
            <person name="Tsitrin T."/>
            <person name="Vuong H."/>
            <person name="Weaver B."/>
            <person name="Ciecko A."/>
            <person name="Tallon L."/>
            <person name="Jackson J."/>
            <person name="Pai G."/>
            <person name="Aken S.V."/>
            <person name="Utterback T."/>
            <person name="Reidmuller S."/>
            <person name="Feldblyum T."/>
            <person name="Hsiao J."/>
            <person name="Zismann V."/>
            <person name="Iobst S."/>
            <person name="de Vazeille A.R."/>
            <person name="Buell C.R."/>
            <person name="Ying K."/>
            <person name="Li Y."/>
            <person name="Lu T."/>
            <person name="Huang Y."/>
            <person name="Zhao Q."/>
            <person name="Feng Q."/>
            <person name="Zhang L."/>
            <person name="Zhu J."/>
            <person name="Weng Q."/>
            <person name="Mu J."/>
            <person name="Lu Y."/>
            <person name="Fan D."/>
            <person name="Liu Y."/>
            <person name="Guan J."/>
            <person name="Zhang Y."/>
            <person name="Yu S."/>
            <person name="Liu X."/>
            <person name="Zhang Y."/>
            <person name="Hong G."/>
            <person name="Han B."/>
            <person name="Choisne N."/>
            <person name="Demange N."/>
            <person name="Orjeda G."/>
            <person name="Samain S."/>
            <person name="Cattolico L."/>
            <person name="Pelletier E."/>
            <person name="Couloux A."/>
            <person name="Segurens B."/>
            <person name="Wincker P."/>
            <person name="D'Hont A."/>
            <person name="Scarpelli C."/>
            <person name="Weissenbach J."/>
            <person name="Salanoubat M."/>
            <person name="Quetier F."/>
            <person name="Yu Y."/>
            <person name="Kim H.R."/>
            <person name="Rambo T."/>
            <person name="Currie J."/>
            <person name="Collura K."/>
            <person name="Luo M."/>
            <person name="Yang T."/>
            <person name="Ammiraju J.S.S."/>
            <person name="Engler F."/>
            <person name="Soderlund C."/>
            <person name="Wing R.A."/>
            <person name="Palmer L.E."/>
            <person name="de la Bastide M."/>
            <person name="Spiegel L."/>
            <person name="Nascimento L."/>
            <person name="Zutavern T."/>
            <person name="O'Shaughnessy A."/>
            <person name="Dike S."/>
            <person name="Dedhia N."/>
            <person name="Preston R."/>
            <person name="Balija V."/>
            <person name="McCombie W.R."/>
            <person name="Chow T."/>
            <person name="Chen H."/>
            <person name="Chung M."/>
            <person name="Chen C."/>
            <person name="Shaw J."/>
            <person name="Wu H."/>
            <person name="Hsiao K."/>
            <person name="Chao Y."/>
            <person name="Chu M."/>
            <person name="Cheng C."/>
            <person name="Hour A."/>
            <person name="Lee P."/>
            <person name="Lin S."/>
            <person name="Lin Y."/>
            <person name="Liou J."/>
            <person name="Liu S."/>
            <person name="Hsing Y."/>
            <person name="Raghuvanshi S."/>
            <person name="Mohanty A."/>
            <person name="Bharti A.K."/>
            <person name="Gaur A."/>
            <person name="Gupta V."/>
            <person name="Kumar D."/>
            <person name="Ravi V."/>
            <person name="Vij S."/>
            <person name="Kapur A."/>
            <person name="Khurana P."/>
            <person name="Khurana P."/>
            <person name="Khurana J.P."/>
            <person name="Tyagi A.K."/>
            <person name="Gaikwad K."/>
            <person name="Singh A."/>
            <person name="Dalal V."/>
            <person name="Srivastava S."/>
            <person name="Dixit A."/>
            <person name="Pal A.K."/>
            <person name="Ghazi I.A."/>
            <person name="Yadav M."/>
            <person name="Pandit A."/>
            <person name="Bhargava A."/>
            <person name="Sureshbabu K."/>
            <person name="Batra K."/>
            <person name="Sharma T.R."/>
            <person name="Mohapatra T."/>
            <person name="Singh N.K."/>
            <person name="Messing J."/>
            <person name="Nelson A.B."/>
            <person name="Fuks G."/>
            <person name="Kavchok S."/>
            <person name="Keizer G."/>
            <person name="Linton E."/>
            <person name="Llaca V."/>
            <person name="Song R."/>
            <person name="Tanyolac B."/>
            <person name="Young S."/>
            <person name="Ho-Il K."/>
            <person name="Hahn J.H."/>
            <person name="Sangsakoo G."/>
            <person name="Vanavichit A."/>
            <person name="de Mattos Luiz.A.T."/>
            <person name="Zimmer P.D."/>
            <person name="Malone G."/>
            <person name="Dellagostin O."/>
            <person name="de Oliveira A.C."/>
            <person name="Bevan M."/>
            <person name="Bancroft I."/>
            <person name="Minx P."/>
            <person name="Cordum H."/>
            <person name="Wilson R."/>
            <person name="Cheng Z."/>
            <person name="Jin W."/>
            <person name="Jiang J."/>
            <person name="Leong S.A."/>
            <person name="Iwama H."/>
            <person name="Gojobori T."/>
            <person name="Itoh T."/>
            <person name="Niimura Y."/>
            <person name="Fujii Y."/>
            <person name="Habara T."/>
            <person name="Sakai H."/>
            <person name="Sato Y."/>
            <person name="Wilson G."/>
            <person name="Kumar K."/>
            <person name="McCouch S."/>
            <person name="Juretic N."/>
            <person name="Hoen D."/>
            <person name="Wright S."/>
            <person name="Bruskiewich R."/>
            <person name="Bureau T."/>
            <person name="Miyao A."/>
            <person name="Hirochika H."/>
            <person name="Nishikawa T."/>
            <person name="Kadowaki K."/>
            <person name="Sugiura M."/>
            <person name="Burr B."/>
            <person name="Sasaki T."/>
        </authorList>
    </citation>
    <scope>NUCLEOTIDE SEQUENCE [LARGE SCALE GENOMIC DNA]</scope>
    <source>
        <strain evidence="3">cv. Nipponbare</strain>
    </source>
</reference>
<dbReference type="InParanoid" id="A0A0P0Y2W7"/>
<reference evidence="2 3" key="2">
    <citation type="journal article" date="2013" name="Plant Cell Physiol.">
        <title>Rice Annotation Project Database (RAP-DB): an integrative and interactive database for rice genomics.</title>
        <authorList>
            <person name="Sakai H."/>
            <person name="Lee S.S."/>
            <person name="Tanaka T."/>
            <person name="Numa H."/>
            <person name="Kim J."/>
            <person name="Kawahara Y."/>
            <person name="Wakimoto H."/>
            <person name="Yang C.C."/>
            <person name="Iwamoto M."/>
            <person name="Abe T."/>
            <person name="Yamada Y."/>
            <person name="Muto A."/>
            <person name="Inokuchi H."/>
            <person name="Ikemura T."/>
            <person name="Matsumoto T."/>
            <person name="Sasaki T."/>
            <person name="Itoh T."/>
        </authorList>
    </citation>
    <scope>NUCLEOTIDE SEQUENCE [LARGE SCALE GENOMIC DNA]</scope>
    <source>
        <strain evidence="3">cv. Nipponbare</strain>
    </source>
</reference>